<sequence>MSVANKNLKYLRKLRGWTQDEFATKLNIKRSLLGA</sequence>
<name>A0ABS9SGS1_9BACT</name>
<accession>A0ABS9SGS1</accession>
<comment type="caution">
    <text evidence="2">The sequence shown here is derived from an EMBL/GenBank/DDBJ whole genome shotgun (WGS) entry which is preliminary data.</text>
</comment>
<dbReference type="InterPro" id="IPR001387">
    <property type="entry name" value="Cro/C1-type_HTH"/>
</dbReference>
<evidence type="ECO:0000313" key="3">
    <source>
        <dbReference type="Proteomes" id="UP001202248"/>
    </source>
</evidence>
<keyword evidence="3" id="KW-1185">Reference proteome</keyword>
<reference evidence="2 3" key="1">
    <citation type="submission" date="2022-02" db="EMBL/GenBank/DDBJ databases">
        <authorList>
            <person name="Min J."/>
        </authorList>
    </citation>
    <scope>NUCLEOTIDE SEQUENCE [LARGE SCALE GENOMIC DNA]</scope>
    <source>
        <strain evidence="2 3">GR10-1</strain>
    </source>
</reference>
<dbReference type="Gene3D" id="1.10.260.40">
    <property type="entry name" value="lambda repressor-like DNA-binding domains"/>
    <property type="match status" value="1"/>
</dbReference>
<evidence type="ECO:0000313" key="2">
    <source>
        <dbReference type="EMBL" id="MCH5597566.1"/>
    </source>
</evidence>
<dbReference type="RefSeq" id="WP_240826945.1">
    <property type="nucleotide sequence ID" value="NZ_JAKWBL010000001.1"/>
</dbReference>
<dbReference type="SUPFAM" id="SSF47413">
    <property type="entry name" value="lambda repressor-like DNA-binding domains"/>
    <property type="match status" value="1"/>
</dbReference>
<evidence type="ECO:0000259" key="1">
    <source>
        <dbReference type="PROSITE" id="PS50943"/>
    </source>
</evidence>
<gene>
    <name evidence="2" type="ORF">MKP09_06420</name>
</gene>
<dbReference type="CDD" id="cd00093">
    <property type="entry name" value="HTH_XRE"/>
    <property type="match status" value="1"/>
</dbReference>
<dbReference type="Pfam" id="PF01381">
    <property type="entry name" value="HTH_3"/>
    <property type="match status" value="1"/>
</dbReference>
<dbReference type="PROSITE" id="PS50943">
    <property type="entry name" value="HTH_CROC1"/>
    <property type="match status" value="1"/>
</dbReference>
<dbReference type="EMBL" id="JAKWBL010000001">
    <property type="protein sequence ID" value="MCH5597566.1"/>
    <property type="molecule type" value="Genomic_DNA"/>
</dbReference>
<organism evidence="2 3">
    <name type="scientific">Niabella ginsengisoli</name>
    <dbReference type="NCBI Taxonomy" id="522298"/>
    <lineage>
        <taxon>Bacteria</taxon>
        <taxon>Pseudomonadati</taxon>
        <taxon>Bacteroidota</taxon>
        <taxon>Chitinophagia</taxon>
        <taxon>Chitinophagales</taxon>
        <taxon>Chitinophagaceae</taxon>
        <taxon>Niabella</taxon>
    </lineage>
</organism>
<feature type="domain" description="HTH cro/C1-type" evidence="1">
    <location>
        <begin position="8"/>
        <end position="31"/>
    </location>
</feature>
<dbReference type="Proteomes" id="UP001202248">
    <property type="component" value="Unassembled WGS sequence"/>
</dbReference>
<proteinExistence type="predicted"/>
<protein>
    <submittedName>
        <fullName evidence="2">Helix-turn-helix domain-containing protein</fullName>
    </submittedName>
</protein>
<dbReference type="InterPro" id="IPR010982">
    <property type="entry name" value="Lambda_DNA-bd_dom_sf"/>
</dbReference>